<organism evidence="1 2">
    <name type="scientific">Saccharothrix mutabilis subsp. mutabilis</name>
    <dbReference type="NCBI Taxonomy" id="66855"/>
    <lineage>
        <taxon>Bacteria</taxon>
        <taxon>Bacillati</taxon>
        <taxon>Actinomycetota</taxon>
        <taxon>Actinomycetes</taxon>
        <taxon>Pseudonocardiales</taxon>
        <taxon>Pseudonocardiaceae</taxon>
        <taxon>Saccharothrix</taxon>
    </lineage>
</organism>
<accession>A0ABP3E1A1</accession>
<protein>
    <recommendedName>
        <fullName evidence="3">Arsenate reductase</fullName>
    </recommendedName>
</protein>
<reference evidence="2" key="1">
    <citation type="journal article" date="2019" name="Int. J. Syst. Evol. Microbiol.">
        <title>The Global Catalogue of Microorganisms (GCM) 10K type strain sequencing project: providing services to taxonomists for standard genome sequencing and annotation.</title>
        <authorList>
            <consortium name="The Broad Institute Genomics Platform"/>
            <consortium name="The Broad Institute Genome Sequencing Center for Infectious Disease"/>
            <person name="Wu L."/>
            <person name="Ma J."/>
        </authorList>
    </citation>
    <scope>NUCLEOTIDE SEQUENCE [LARGE SCALE GENOMIC DNA]</scope>
    <source>
        <strain evidence="2">JCM 3380</strain>
    </source>
</reference>
<evidence type="ECO:0000313" key="2">
    <source>
        <dbReference type="Proteomes" id="UP001500416"/>
    </source>
</evidence>
<sequence>MHPVPGVPGYRRNMDVEAPSWTPLPADACTLPTAEQPLREREFDDLFAAALRSVTRVSPTTVRMSLTPEPQIAARAADLAVRETGCCSFFTFTLEVTGDELNLDITVPPGRQAVLAALAARAEAVA</sequence>
<keyword evidence="2" id="KW-1185">Reference proteome</keyword>
<name>A0ABP3E1A1_9PSEU</name>
<evidence type="ECO:0000313" key="1">
    <source>
        <dbReference type="EMBL" id="GAA0246623.1"/>
    </source>
</evidence>
<gene>
    <name evidence="1" type="ORF">GCM10010492_52700</name>
</gene>
<proteinExistence type="predicted"/>
<dbReference type="EMBL" id="BAAABU010000014">
    <property type="protein sequence ID" value="GAA0246623.1"/>
    <property type="molecule type" value="Genomic_DNA"/>
</dbReference>
<dbReference type="Proteomes" id="UP001500416">
    <property type="component" value="Unassembled WGS sequence"/>
</dbReference>
<comment type="caution">
    <text evidence="1">The sequence shown here is derived from an EMBL/GenBank/DDBJ whole genome shotgun (WGS) entry which is preliminary data.</text>
</comment>
<evidence type="ECO:0008006" key="3">
    <source>
        <dbReference type="Google" id="ProtNLM"/>
    </source>
</evidence>